<dbReference type="PIRSF" id="PIRSF010376">
    <property type="entry name" value="IspE"/>
    <property type="match status" value="1"/>
</dbReference>
<dbReference type="Proteomes" id="UP000019147">
    <property type="component" value="Chromosome"/>
</dbReference>
<keyword evidence="5 6" id="KW-0067">ATP-binding</keyword>
<dbReference type="GO" id="GO:0005524">
    <property type="term" value="F:ATP binding"/>
    <property type="evidence" value="ECO:0007669"/>
    <property type="project" value="UniProtKB-UniRule"/>
</dbReference>
<evidence type="ECO:0000256" key="2">
    <source>
        <dbReference type="ARBA" id="ARBA00022679"/>
    </source>
</evidence>
<dbReference type="EMBL" id="CP015840">
    <property type="protein sequence ID" value="ANG65885.1"/>
    <property type="molecule type" value="Genomic_DNA"/>
</dbReference>
<dbReference type="GO" id="GO:0050515">
    <property type="term" value="F:4-(cytidine 5'-diphospho)-2-C-methyl-D-erythritol kinase activity"/>
    <property type="evidence" value="ECO:0007669"/>
    <property type="project" value="UniProtKB-UniRule"/>
</dbReference>
<comment type="catalytic activity">
    <reaction evidence="6">
        <text>4-CDP-2-C-methyl-D-erythritol + ATP = 4-CDP-2-C-methyl-D-erythritol 2-phosphate + ADP + H(+)</text>
        <dbReference type="Rhea" id="RHEA:18437"/>
        <dbReference type="ChEBI" id="CHEBI:15378"/>
        <dbReference type="ChEBI" id="CHEBI:30616"/>
        <dbReference type="ChEBI" id="CHEBI:57823"/>
        <dbReference type="ChEBI" id="CHEBI:57919"/>
        <dbReference type="ChEBI" id="CHEBI:456216"/>
        <dbReference type="EC" id="2.7.1.148"/>
    </reaction>
</comment>
<accession>A0A173DY67</accession>
<dbReference type="AlphaFoldDB" id="A0A173DY67"/>
<dbReference type="PANTHER" id="PTHR43527:SF2">
    <property type="entry name" value="4-DIPHOSPHOCYTIDYL-2-C-METHYL-D-ERYTHRITOL KINASE, CHLOROPLASTIC"/>
    <property type="match status" value="1"/>
</dbReference>
<dbReference type="NCBIfam" id="TIGR00154">
    <property type="entry name" value="ispE"/>
    <property type="match status" value="1"/>
</dbReference>
<dbReference type="Gene3D" id="3.30.230.10">
    <property type="match status" value="1"/>
</dbReference>
<dbReference type="InterPro" id="IPR006204">
    <property type="entry name" value="GHMP_kinase_N_dom"/>
</dbReference>
<dbReference type="SUPFAM" id="SSF55060">
    <property type="entry name" value="GHMP Kinase, C-terminal domain"/>
    <property type="match status" value="1"/>
</dbReference>
<name>A0A173DY67_9CHLA</name>
<keyword evidence="4 6" id="KW-0418">Kinase</keyword>
<feature type="binding site" evidence="6">
    <location>
        <begin position="89"/>
        <end position="99"/>
    </location>
    <ligand>
        <name>ATP</name>
        <dbReference type="ChEBI" id="CHEBI:30616"/>
    </ligand>
</feature>
<evidence type="ECO:0000256" key="5">
    <source>
        <dbReference type="ARBA" id="ARBA00022840"/>
    </source>
</evidence>
<keyword evidence="2 6" id="KW-0808">Transferase</keyword>
<dbReference type="UniPathway" id="UPA00056">
    <property type="reaction ID" value="UER00094"/>
</dbReference>
<keyword evidence="6" id="KW-0414">Isoprene biosynthesis</keyword>
<evidence type="ECO:0000313" key="9">
    <source>
        <dbReference type="Proteomes" id="UP000019147"/>
    </source>
</evidence>
<dbReference type="Pfam" id="PF00288">
    <property type="entry name" value="GHMP_kinases_N"/>
    <property type="match status" value="1"/>
</dbReference>
<protein>
    <recommendedName>
        <fullName evidence="1 6">4-diphosphocytidyl-2-C-methyl-D-erythritol kinase</fullName>
        <shortName evidence="6">CMK</shortName>
        <ecNumber evidence="6">2.7.1.148</ecNumber>
    </recommendedName>
    <alternativeName>
        <fullName evidence="6">4-(cytidine-5'-diphospho)-2-C-methyl-D-erythritol kinase</fullName>
    </alternativeName>
</protein>
<evidence type="ECO:0000256" key="4">
    <source>
        <dbReference type="ARBA" id="ARBA00022777"/>
    </source>
</evidence>
<dbReference type="InterPro" id="IPR014721">
    <property type="entry name" value="Ribsml_uS5_D2-typ_fold_subgr"/>
</dbReference>
<dbReference type="SUPFAM" id="SSF54211">
    <property type="entry name" value="Ribosomal protein S5 domain 2-like"/>
    <property type="match status" value="1"/>
</dbReference>
<sequence>MHYFSPAKLNLFLKLHGKYKNGLHEMTSRYQTIDFGDEIFLEEGEKDVLICNIPELSTPENILWKSLRLFREHTKISLPVVWNLYKRIPIGSGLGGGSSNAATALYALNEYFQTQLPLSTLQEMAKTLGMDVPLFFSSGSSIGLGCGEEIIHWEEEGSSPQRYVLYFSERGILTKEAFSYVDPKDFVTRKPQITDYKHCKDNDLEKAVFRFRVDLLEKKHMLERIWSPFPNHVRMSGSGATLFVSYPKEIETNPQVAAAIHKLIHESQGIRADSIYKTHGWYLKKA</sequence>
<comment type="similarity">
    <text evidence="6">Belongs to the GHMP kinase family. IspE subfamily.</text>
</comment>
<evidence type="ECO:0000259" key="7">
    <source>
        <dbReference type="Pfam" id="PF00288"/>
    </source>
</evidence>
<dbReference type="InterPro" id="IPR004424">
    <property type="entry name" value="IspE"/>
</dbReference>
<dbReference type="PANTHER" id="PTHR43527">
    <property type="entry name" value="4-DIPHOSPHOCYTIDYL-2-C-METHYL-D-ERYTHRITOL KINASE, CHLOROPLASTIC"/>
    <property type="match status" value="1"/>
</dbReference>
<dbReference type="OrthoDB" id="9809438at2"/>
<evidence type="ECO:0000256" key="1">
    <source>
        <dbReference type="ARBA" id="ARBA00017473"/>
    </source>
</evidence>
<comment type="function">
    <text evidence="6">Catalyzes the phosphorylation of the position 2 hydroxy group of 4-diphosphocytidyl-2C-methyl-D-erythritol.</text>
</comment>
<dbReference type="InterPro" id="IPR036554">
    <property type="entry name" value="GHMP_kinase_C_sf"/>
</dbReference>
<dbReference type="Gene3D" id="3.30.70.890">
    <property type="entry name" value="GHMP kinase, C-terminal domain"/>
    <property type="match status" value="1"/>
</dbReference>
<comment type="pathway">
    <text evidence="6">Isoprenoid biosynthesis; isopentenyl diphosphate biosynthesis via DXP pathway; isopentenyl diphosphate from 1-deoxy-D-xylulose 5-phosphate: step 3/6.</text>
</comment>
<dbReference type="KEGG" id="cgz:M787_000895"/>
<gene>
    <name evidence="6" type="primary">ispE</name>
    <name evidence="8" type="ORF">M787_000895</name>
</gene>
<feature type="domain" description="GHMP kinase N-terminal" evidence="7">
    <location>
        <begin position="61"/>
        <end position="138"/>
    </location>
</feature>
<dbReference type="STRING" id="1143323.M787_000895"/>
<evidence type="ECO:0000256" key="3">
    <source>
        <dbReference type="ARBA" id="ARBA00022741"/>
    </source>
</evidence>
<dbReference type="InterPro" id="IPR020568">
    <property type="entry name" value="Ribosomal_Su5_D2-typ_SF"/>
</dbReference>
<feature type="active site" evidence="6">
    <location>
        <position position="8"/>
    </location>
</feature>
<evidence type="ECO:0000256" key="6">
    <source>
        <dbReference type="HAMAP-Rule" id="MF_00061"/>
    </source>
</evidence>
<dbReference type="GO" id="GO:0016114">
    <property type="term" value="P:terpenoid biosynthetic process"/>
    <property type="evidence" value="ECO:0007669"/>
    <property type="project" value="UniProtKB-UniRule"/>
</dbReference>
<dbReference type="GeneID" id="81477860"/>
<organism evidence="8 9">
    <name type="scientific">Chlamydia gallinacea 08-1274/3</name>
    <dbReference type="NCBI Taxonomy" id="1143323"/>
    <lineage>
        <taxon>Bacteria</taxon>
        <taxon>Pseudomonadati</taxon>
        <taxon>Chlamydiota</taxon>
        <taxon>Chlamydiia</taxon>
        <taxon>Chlamydiales</taxon>
        <taxon>Chlamydiaceae</taxon>
        <taxon>Chlamydia/Chlamydophila group</taxon>
        <taxon>Chlamydia</taxon>
    </lineage>
</organism>
<dbReference type="EC" id="2.7.1.148" evidence="6"/>
<keyword evidence="3 6" id="KW-0547">Nucleotide-binding</keyword>
<feature type="active site" evidence="6">
    <location>
        <position position="131"/>
    </location>
</feature>
<dbReference type="HAMAP" id="MF_00061">
    <property type="entry name" value="IspE"/>
    <property type="match status" value="1"/>
</dbReference>
<dbReference type="RefSeq" id="WP_021828588.1">
    <property type="nucleotide sequence ID" value="NZ_CP015840.1"/>
</dbReference>
<reference evidence="8 9" key="1">
    <citation type="journal article" date="2014" name="Syst. Appl. Microbiol.">
        <title>Evidence for the existence of two new members of the family Chlamydiaceae and proposal of Chlamydia avium sp. nov. and Chlamydia gallinacea sp. nov.</title>
        <authorList>
            <person name="Sachse K."/>
            <person name="Laroucau K."/>
            <person name="Riege K."/>
            <person name="Wehner S."/>
            <person name="Dilcher M."/>
            <person name="Creasy H.H."/>
            <person name="Weidmann M."/>
            <person name="Myers G."/>
            <person name="Vorimore F."/>
            <person name="Vicari N."/>
            <person name="Magnino S."/>
            <person name="Liebler-Tenorio E."/>
            <person name="Ruettger A."/>
            <person name="Bavoil P.M."/>
            <person name="Hufert F.T."/>
            <person name="Rossello-Mora R."/>
            <person name="Marz M."/>
        </authorList>
    </citation>
    <scope>NUCLEOTIDE SEQUENCE [LARGE SCALE GENOMIC DNA]</scope>
    <source>
        <strain evidence="8 9">08-1274/3</strain>
    </source>
</reference>
<proteinExistence type="inferred from homology"/>
<dbReference type="GO" id="GO:0019288">
    <property type="term" value="P:isopentenyl diphosphate biosynthetic process, methylerythritol 4-phosphate pathway"/>
    <property type="evidence" value="ECO:0007669"/>
    <property type="project" value="UniProtKB-UniRule"/>
</dbReference>
<dbReference type="eggNOG" id="COG1947">
    <property type="taxonomic scope" value="Bacteria"/>
</dbReference>
<evidence type="ECO:0000313" key="8">
    <source>
        <dbReference type="EMBL" id="ANG65885.1"/>
    </source>
</evidence>